<evidence type="ECO:0000256" key="2">
    <source>
        <dbReference type="SAM" id="MobiDB-lite"/>
    </source>
</evidence>
<dbReference type="Gene3D" id="3.20.20.100">
    <property type="entry name" value="NADP-dependent oxidoreductase domain"/>
    <property type="match status" value="1"/>
</dbReference>
<keyword evidence="5" id="KW-1185">Reference proteome</keyword>
<reference evidence="4 5" key="1">
    <citation type="submission" date="2015-04" db="EMBL/GenBank/DDBJ databases">
        <title>Complete genome sequence of Schizopora paradoxa KUC8140, a cosmopolitan wood degrader in East Asia.</title>
        <authorList>
            <consortium name="DOE Joint Genome Institute"/>
            <person name="Min B."/>
            <person name="Park H."/>
            <person name="Jang Y."/>
            <person name="Kim J.-J."/>
            <person name="Kim K.H."/>
            <person name="Pangilinan J."/>
            <person name="Lipzen A."/>
            <person name="Riley R."/>
            <person name="Grigoriev I.V."/>
            <person name="Spatafora J.W."/>
            <person name="Choi I.-G."/>
        </authorList>
    </citation>
    <scope>NUCLEOTIDE SEQUENCE [LARGE SCALE GENOMIC DNA]</scope>
    <source>
        <strain evidence="4 5">KUC8140</strain>
    </source>
</reference>
<dbReference type="EMBL" id="KQ086196">
    <property type="protein sequence ID" value="KLO06561.1"/>
    <property type="molecule type" value="Genomic_DNA"/>
</dbReference>
<name>A0A0H2RP33_9AGAM</name>
<dbReference type="PANTHER" id="PTHR43625">
    <property type="entry name" value="AFLATOXIN B1 ALDEHYDE REDUCTASE"/>
    <property type="match status" value="1"/>
</dbReference>
<dbReference type="InterPro" id="IPR036812">
    <property type="entry name" value="NAD(P)_OxRdtase_dom_sf"/>
</dbReference>
<sequence length="378" mass="41074">MSNTIPALDDTMQMPTRQLGRNGPHVSAIGLGTMRMGSADGTSDVKTAHEALTYAADHGMTFWDTSDVYGDGEEILGSWFTSNPTRRASIFLATKFGGRLPTGTSFTSPHPPNTPISSPSYIHHALQSSLKRLKTTYIDLYYQHRVDPSVPIEVVLLTLAPYLANGTIRWIGLSECSADTLRRAKSVEGVGERVVCVQDEFSPFSLQVERDGFAGVCEELGVSIVAYSPLGRGMMSGRYKSRADFVPTDVRLRFPRFSEANFPKNLVLVDKFQEVAAEYNGADGVVTTNQIVLAWILASRPTFIPLPGCRTPFHIAENARAALLSTLLSPSDVQALTKICKDAEVSGARYPEGPHLAATKGDCIRLSEWEGGSKGKGE</sequence>
<dbReference type="OrthoDB" id="37537at2759"/>
<proteinExistence type="predicted"/>
<dbReference type="GO" id="GO:0005737">
    <property type="term" value="C:cytoplasm"/>
    <property type="evidence" value="ECO:0007669"/>
    <property type="project" value="TreeGrafter"/>
</dbReference>
<dbReference type="Pfam" id="PF00248">
    <property type="entry name" value="Aldo_ket_red"/>
    <property type="match status" value="1"/>
</dbReference>
<dbReference type="InParanoid" id="A0A0H2RP33"/>
<keyword evidence="1" id="KW-0560">Oxidoreductase</keyword>
<dbReference type="GO" id="GO:0016491">
    <property type="term" value="F:oxidoreductase activity"/>
    <property type="evidence" value="ECO:0007669"/>
    <property type="project" value="UniProtKB-KW"/>
</dbReference>
<dbReference type="STRING" id="27342.A0A0H2RP33"/>
<feature type="domain" description="NADP-dependent oxidoreductase" evidence="3">
    <location>
        <begin position="28"/>
        <end position="339"/>
    </location>
</feature>
<gene>
    <name evidence="4" type="ORF">SCHPADRAFT_945988</name>
</gene>
<feature type="region of interest" description="Disordered" evidence="2">
    <location>
        <begin position="1"/>
        <end position="22"/>
    </location>
</feature>
<dbReference type="InterPro" id="IPR050791">
    <property type="entry name" value="Aldo-Keto_reductase"/>
</dbReference>
<dbReference type="AlphaFoldDB" id="A0A0H2RP33"/>
<organism evidence="4 5">
    <name type="scientific">Schizopora paradoxa</name>
    <dbReference type="NCBI Taxonomy" id="27342"/>
    <lineage>
        <taxon>Eukaryota</taxon>
        <taxon>Fungi</taxon>
        <taxon>Dikarya</taxon>
        <taxon>Basidiomycota</taxon>
        <taxon>Agaricomycotina</taxon>
        <taxon>Agaricomycetes</taxon>
        <taxon>Hymenochaetales</taxon>
        <taxon>Schizoporaceae</taxon>
        <taxon>Schizopora</taxon>
    </lineage>
</organism>
<evidence type="ECO:0000313" key="5">
    <source>
        <dbReference type="Proteomes" id="UP000053477"/>
    </source>
</evidence>
<dbReference type="InterPro" id="IPR023210">
    <property type="entry name" value="NADP_OxRdtase_dom"/>
</dbReference>
<accession>A0A0H2RP33</accession>
<dbReference type="SUPFAM" id="SSF51430">
    <property type="entry name" value="NAD(P)-linked oxidoreductase"/>
    <property type="match status" value="1"/>
</dbReference>
<dbReference type="PANTHER" id="PTHR43625:SF40">
    <property type="entry name" value="ALDO-KETO REDUCTASE YAKC [NADP(+)]"/>
    <property type="match status" value="1"/>
</dbReference>
<protein>
    <submittedName>
        <fullName evidence="4">Aldo/keto reductase</fullName>
    </submittedName>
</protein>
<evidence type="ECO:0000313" key="4">
    <source>
        <dbReference type="EMBL" id="KLO06561.1"/>
    </source>
</evidence>
<evidence type="ECO:0000256" key="1">
    <source>
        <dbReference type="ARBA" id="ARBA00023002"/>
    </source>
</evidence>
<dbReference type="Proteomes" id="UP000053477">
    <property type="component" value="Unassembled WGS sequence"/>
</dbReference>
<evidence type="ECO:0000259" key="3">
    <source>
        <dbReference type="Pfam" id="PF00248"/>
    </source>
</evidence>